<dbReference type="PANTHER" id="PTHR30576">
    <property type="entry name" value="COLANIC BIOSYNTHESIS UDP-GLUCOSE LIPID CARRIER TRANSFERASE"/>
    <property type="match status" value="1"/>
</dbReference>
<name>A0AAV3UI59_9EURY</name>
<reference evidence="2 3" key="1">
    <citation type="journal article" date="2019" name="Int. J. Syst. Evol. Microbiol.">
        <title>The Global Catalogue of Microorganisms (GCM) 10K type strain sequencing project: providing services to taxonomists for standard genome sequencing and annotation.</title>
        <authorList>
            <consortium name="The Broad Institute Genomics Platform"/>
            <consortium name="The Broad Institute Genome Sequencing Center for Infectious Disease"/>
            <person name="Wu L."/>
            <person name="Ma J."/>
        </authorList>
    </citation>
    <scope>NUCLEOTIDE SEQUENCE [LARGE SCALE GENOMIC DNA]</scope>
    <source>
        <strain evidence="2 3">JCM 17504</strain>
    </source>
</reference>
<sequence length="138" mass="16355">MLPDSESAKPEEDKTNDRITRVGRVLRKTHLDEIPQLWTILTGGMSVVGPRATWTEEERHLEAEVETWRKRWFVKPGLTGLAQIHEINSTDPKTKLRYDLEYIRRQSFWFDIKIVTRQVWHVVEDTVSMLTKRQNEEP</sequence>
<proteinExistence type="predicted"/>
<dbReference type="EMBL" id="BAABKX010000008">
    <property type="protein sequence ID" value="GAA5051332.1"/>
    <property type="molecule type" value="Genomic_DNA"/>
</dbReference>
<gene>
    <name evidence="2" type="ORF">GCM10025751_26370</name>
</gene>
<dbReference type="AlphaFoldDB" id="A0AAV3UI59"/>
<dbReference type="InterPro" id="IPR003362">
    <property type="entry name" value="Bact_transf"/>
</dbReference>
<evidence type="ECO:0000259" key="1">
    <source>
        <dbReference type="Pfam" id="PF02397"/>
    </source>
</evidence>
<accession>A0AAV3UI59</accession>
<evidence type="ECO:0000313" key="2">
    <source>
        <dbReference type="EMBL" id="GAA5051332.1"/>
    </source>
</evidence>
<feature type="domain" description="Bacterial sugar transferase" evidence="1">
    <location>
        <begin position="9"/>
        <end position="123"/>
    </location>
</feature>
<dbReference type="Pfam" id="PF02397">
    <property type="entry name" value="Bac_transf"/>
    <property type="match status" value="1"/>
</dbReference>
<comment type="caution">
    <text evidence="2">The sequence shown here is derived from an EMBL/GenBank/DDBJ whole genome shotgun (WGS) entry which is preliminary data.</text>
</comment>
<dbReference type="Proteomes" id="UP001501729">
    <property type="component" value="Unassembled WGS sequence"/>
</dbReference>
<protein>
    <recommendedName>
        <fullName evidence="1">Bacterial sugar transferase domain-containing protein</fullName>
    </recommendedName>
</protein>
<keyword evidence="3" id="KW-1185">Reference proteome</keyword>
<dbReference type="PANTHER" id="PTHR30576:SF0">
    <property type="entry name" value="UNDECAPRENYL-PHOSPHATE N-ACETYLGALACTOSAMINYL 1-PHOSPHATE TRANSFERASE-RELATED"/>
    <property type="match status" value="1"/>
</dbReference>
<evidence type="ECO:0000313" key="3">
    <source>
        <dbReference type="Proteomes" id="UP001501729"/>
    </source>
</evidence>
<organism evidence="2 3">
    <name type="scientific">Haladaptatus pallidirubidus</name>
    <dbReference type="NCBI Taxonomy" id="1008152"/>
    <lineage>
        <taxon>Archaea</taxon>
        <taxon>Methanobacteriati</taxon>
        <taxon>Methanobacteriota</taxon>
        <taxon>Stenosarchaea group</taxon>
        <taxon>Halobacteria</taxon>
        <taxon>Halobacteriales</taxon>
        <taxon>Haladaptataceae</taxon>
        <taxon>Haladaptatus</taxon>
    </lineage>
</organism>
<dbReference type="GO" id="GO:0016780">
    <property type="term" value="F:phosphotransferase activity, for other substituted phosphate groups"/>
    <property type="evidence" value="ECO:0007669"/>
    <property type="project" value="TreeGrafter"/>
</dbReference>